<feature type="non-terminal residue" evidence="2">
    <location>
        <position position="565"/>
    </location>
</feature>
<protein>
    <submittedName>
        <fullName evidence="2">2-polyprenyl-6-methoxyphenol hydroxylase and related FAD-dependent oxidoreductases</fullName>
    </submittedName>
</protein>
<feature type="region of interest" description="Disordered" evidence="1">
    <location>
        <begin position="291"/>
        <end position="516"/>
    </location>
</feature>
<evidence type="ECO:0000313" key="2">
    <source>
        <dbReference type="EMBL" id="CAA9455021.1"/>
    </source>
</evidence>
<feature type="compositionally biased region" description="Basic residues" evidence="1">
    <location>
        <begin position="1"/>
        <end position="13"/>
    </location>
</feature>
<feature type="compositionally biased region" description="Basic residues" evidence="1">
    <location>
        <begin position="187"/>
        <end position="206"/>
    </location>
</feature>
<feature type="compositionally biased region" description="Low complexity" evidence="1">
    <location>
        <begin position="88"/>
        <end position="113"/>
    </location>
</feature>
<evidence type="ECO:0000256" key="1">
    <source>
        <dbReference type="SAM" id="MobiDB-lite"/>
    </source>
</evidence>
<feature type="compositionally biased region" description="Basic residues" evidence="1">
    <location>
        <begin position="473"/>
        <end position="497"/>
    </location>
</feature>
<feature type="compositionally biased region" description="Low complexity" evidence="1">
    <location>
        <begin position="393"/>
        <end position="406"/>
    </location>
</feature>
<feature type="compositionally biased region" description="Basic residues" evidence="1">
    <location>
        <begin position="343"/>
        <end position="357"/>
    </location>
</feature>
<feature type="region of interest" description="Disordered" evidence="1">
    <location>
        <begin position="1"/>
        <end position="214"/>
    </location>
</feature>
<proteinExistence type="predicted"/>
<dbReference type="EMBL" id="CADCVH010000047">
    <property type="protein sequence ID" value="CAA9455021.1"/>
    <property type="molecule type" value="Genomic_DNA"/>
</dbReference>
<feature type="non-terminal residue" evidence="2">
    <location>
        <position position="1"/>
    </location>
</feature>
<name>A0A6J4R068_9ACTN</name>
<dbReference type="AlphaFoldDB" id="A0A6J4R068"/>
<feature type="compositionally biased region" description="Basic and acidic residues" evidence="1">
    <location>
        <begin position="325"/>
        <end position="342"/>
    </location>
</feature>
<sequence length="565" mass="61286">AQQRVRRGRRGLRPHGADGLDPAGGDGPPRRRLREVADDLPAAARRALRRRDRPGLRAGRGLRRGSRDHGPRPGLLRVAQQRRRDPAAPRLVAARPLRLAGGELLLPAGPPEGAGREGQVAADGRGKPGLGGPRYLAPRRPRGADGPQGPSRSGGRVDAGGGDEDRPGALPRRRRRREQPRAPAHGRAGRRPRVRLRLAHPGRRPARGAGLEPDELAALRSCAPDHDSLRWSRPQALGVHAAARGEHRGTQHRRDRLAAAGALGQNPGEHDAREAHGVQVRGPLGGVLAAGEAAARRRRRPPHAAFCRAGDVLGPQGRRQPLLEARPRPPREGLRRDPEHLRVRAPRQRPPFHRLLRRAWQPAVRHRPARGLRAGRADDRRAGGPVHGAPDTQPAAQARAGPPARGGSAGGHALDPRAGAFRRGDRPVRRRGRERMDGAQSRGRPPGRARRGAAGVPRRTRRAPGKGDDVGRGARRRNGRRPGRQVRRMVRGGRRRSGGGPPRLLRLRHRQQDGRAPASRLVFAGGARTGRAPVVRRSEILERATALVRRRAGDQPSERGFGKTV</sequence>
<organism evidence="2">
    <name type="scientific">uncultured Rubrobacteraceae bacterium</name>
    <dbReference type="NCBI Taxonomy" id="349277"/>
    <lineage>
        <taxon>Bacteria</taxon>
        <taxon>Bacillati</taxon>
        <taxon>Actinomycetota</taxon>
        <taxon>Rubrobacteria</taxon>
        <taxon>Rubrobacterales</taxon>
        <taxon>Rubrobacteraceae</taxon>
        <taxon>environmental samples</taxon>
    </lineage>
</organism>
<gene>
    <name evidence="2" type="ORF">AVDCRST_MAG02-1475</name>
</gene>
<reference evidence="2" key="1">
    <citation type="submission" date="2020-02" db="EMBL/GenBank/DDBJ databases">
        <authorList>
            <person name="Meier V. D."/>
        </authorList>
    </citation>
    <scope>NUCLEOTIDE SEQUENCE</scope>
    <source>
        <strain evidence="2">AVDCRST_MAG02</strain>
    </source>
</reference>
<accession>A0A6J4R068</accession>